<dbReference type="KEGG" id="rad:CO657_36100"/>
<dbReference type="EMBL" id="CP035002">
    <property type="protein sequence ID" value="QAS83282.1"/>
    <property type="molecule type" value="Genomic_DNA"/>
</dbReference>
<keyword evidence="1" id="KW-1133">Transmembrane helix</keyword>
<proteinExistence type="predicted"/>
<keyword evidence="3" id="KW-1185">Reference proteome</keyword>
<evidence type="ECO:0000313" key="3">
    <source>
        <dbReference type="Proteomes" id="UP000220927"/>
    </source>
</evidence>
<protein>
    <submittedName>
        <fullName evidence="2">Uncharacterized protein</fullName>
    </submittedName>
</protein>
<keyword evidence="1" id="KW-0812">Transmembrane</keyword>
<dbReference type="Proteomes" id="UP000220927">
    <property type="component" value="Plasmid pRapFH23d"/>
</dbReference>
<accession>A0AAE5WVE6</accession>
<dbReference type="InterPro" id="IPR010331">
    <property type="entry name" value="ExoD"/>
</dbReference>
<feature type="transmembrane region" description="Helical" evidence="1">
    <location>
        <begin position="37"/>
        <end position="59"/>
    </location>
</feature>
<organism evidence="2 3">
    <name type="scientific">Rhizobium acidisoli</name>
    <dbReference type="NCBI Taxonomy" id="1538158"/>
    <lineage>
        <taxon>Bacteria</taxon>
        <taxon>Pseudomonadati</taxon>
        <taxon>Pseudomonadota</taxon>
        <taxon>Alphaproteobacteria</taxon>
        <taxon>Hyphomicrobiales</taxon>
        <taxon>Rhizobiaceae</taxon>
        <taxon>Rhizobium/Agrobacterium group</taxon>
        <taxon>Rhizobium</taxon>
    </lineage>
</organism>
<reference evidence="2 3" key="1">
    <citation type="submission" date="2019-01" db="EMBL/GenBank/DDBJ databases">
        <title>Genomic insights into the origins and evolution of symbiotic genes in the Phaseolus vulgaris microsymbionts.</title>
        <authorList>
            <person name="Tong W."/>
        </authorList>
    </citation>
    <scope>NUCLEOTIDE SEQUENCE [LARGE SCALE GENOMIC DNA]</scope>
    <source>
        <strain evidence="2 3">FH23</strain>
        <plasmid evidence="3">prapfh23d</plasmid>
    </source>
</reference>
<evidence type="ECO:0000256" key="1">
    <source>
        <dbReference type="SAM" id="Phobius"/>
    </source>
</evidence>
<geneLocation type="plasmid" evidence="3">
    <name>prapfh23d</name>
</geneLocation>
<dbReference type="Pfam" id="PF06055">
    <property type="entry name" value="ExoD"/>
    <property type="match status" value="1"/>
</dbReference>
<name>A0AAE5WVE6_9HYPH</name>
<gene>
    <name evidence="2" type="ORF">CO657_36100</name>
</gene>
<evidence type="ECO:0000313" key="2">
    <source>
        <dbReference type="EMBL" id="QAS83282.1"/>
    </source>
</evidence>
<dbReference type="AlphaFoldDB" id="A0AAE5WVE6"/>
<keyword evidence="1" id="KW-0472">Membrane</keyword>
<sequence>MAQENGDGSKARGIASAALVRRAETARERDGLTIGDALTSTGGASFGFIMLILALPALYRSRVRLDGQGLAVIGEATQRFEIDDVIDLVLVTDRKQRRIGAPGLGIR</sequence>
<keyword evidence="2" id="KW-0614">Plasmid</keyword>